<protein>
    <recommendedName>
        <fullName evidence="3">Transposase</fullName>
    </recommendedName>
</protein>
<dbReference type="AlphaFoldDB" id="A0AAQ3TS87"/>
<accession>A0AAQ3TS87</accession>
<evidence type="ECO:0000313" key="2">
    <source>
        <dbReference type="Proteomes" id="UP001341281"/>
    </source>
</evidence>
<dbReference type="InterPro" id="IPR004242">
    <property type="entry name" value="Transposase_21"/>
</dbReference>
<proteinExistence type="predicted"/>
<dbReference type="EMBL" id="CP144749">
    <property type="protein sequence ID" value="WVZ77424.1"/>
    <property type="molecule type" value="Genomic_DNA"/>
</dbReference>
<keyword evidence="2" id="KW-1185">Reference proteome</keyword>
<name>A0AAQ3TS87_PASNO</name>
<dbReference type="PANTHER" id="PTHR10775">
    <property type="entry name" value="OS08G0208400 PROTEIN"/>
    <property type="match status" value="1"/>
</dbReference>
<dbReference type="Pfam" id="PF02992">
    <property type="entry name" value="Transposase_21"/>
    <property type="match status" value="1"/>
</dbReference>
<gene>
    <name evidence="1" type="ORF">U9M48_025289</name>
</gene>
<dbReference type="PANTHER" id="PTHR10775:SF169">
    <property type="entry name" value="TRANSPOSASE"/>
    <property type="match status" value="1"/>
</dbReference>
<reference evidence="1 2" key="1">
    <citation type="submission" date="2024-02" db="EMBL/GenBank/DDBJ databases">
        <title>High-quality chromosome-scale genome assembly of Pensacola bahiagrass (Paspalum notatum Flugge var. saurae).</title>
        <authorList>
            <person name="Vega J.M."/>
            <person name="Podio M."/>
            <person name="Orjuela J."/>
            <person name="Siena L.A."/>
            <person name="Pessino S.C."/>
            <person name="Combes M.C."/>
            <person name="Mariac C."/>
            <person name="Albertini E."/>
            <person name="Pupilli F."/>
            <person name="Ortiz J.P.A."/>
            <person name="Leblanc O."/>
        </authorList>
    </citation>
    <scope>NUCLEOTIDE SEQUENCE [LARGE SCALE GENOMIC DNA]</scope>
    <source>
        <strain evidence="1">R1</strain>
        <tissue evidence="1">Leaf</tissue>
    </source>
</reference>
<sequence>MWYLNPIDRLRRIFANPAFAKLMRWWYYERTKDEENLSHPADATQWQRFDELYPEFAKDLRNVRKYTMLCGLIQGPKQPEIDIDVFLEPLMEDMAKLWNDGFKMTDSLTKEDFTLRGMILTTINDYPANFSLSGQIKGKSGCLSCLDATTSEYLDGSKKVVYTKYCRFLVEGHRYRRKQFNNHFDGKDEKASAPKRRHDSKHVFDMVRKINICYGNKIKRTKPPIEGVPFKKQSIFFK</sequence>
<dbReference type="Proteomes" id="UP001341281">
    <property type="component" value="Chromosome 05"/>
</dbReference>
<organism evidence="1 2">
    <name type="scientific">Paspalum notatum var. saurae</name>
    <dbReference type="NCBI Taxonomy" id="547442"/>
    <lineage>
        <taxon>Eukaryota</taxon>
        <taxon>Viridiplantae</taxon>
        <taxon>Streptophyta</taxon>
        <taxon>Embryophyta</taxon>
        <taxon>Tracheophyta</taxon>
        <taxon>Spermatophyta</taxon>
        <taxon>Magnoliopsida</taxon>
        <taxon>Liliopsida</taxon>
        <taxon>Poales</taxon>
        <taxon>Poaceae</taxon>
        <taxon>PACMAD clade</taxon>
        <taxon>Panicoideae</taxon>
        <taxon>Andropogonodae</taxon>
        <taxon>Paspaleae</taxon>
        <taxon>Paspalinae</taxon>
        <taxon>Paspalum</taxon>
    </lineage>
</organism>
<evidence type="ECO:0008006" key="3">
    <source>
        <dbReference type="Google" id="ProtNLM"/>
    </source>
</evidence>
<evidence type="ECO:0000313" key="1">
    <source>
        <dbReference type="EMBL" id="WVZ77424.1"/>
    </source>
</evidence>